<gene>
    <name evidence="1" type="ORF">OBBRIDRAFT_887012</name>
</gene>
<reference evidence="1 2" key="1">
    <citation type="submission" date="2016-07" db="EMBL/GenBank/DDBJ databases">
        <title>Draft genome of the white-rot fungus Obba rivulosa 3A-2.</title>
        <authorList>
            <consortium name="DOE Joint Genome Institute"/>
            <person name="Miettinen O."/>
            <person name="Riley R."/>
            <person name="Acob R."/>
            <person name="Barry K."/>
            <person name="Cullen D."/>
            <person name="De Vries R."/>
            <person name="Hainaut M."/>
            <person name="Hatakka A."/>
            <person name="Henrissat B."/>
            <person name="Hilden K."/>
            <person name="Kuo R."/>
            <person name="Labutti K."/>
            <person name="Lipzen A."/>
            <person name="Makela M.R."/>
            <person name="Sandor L."/>
            <person name="Spatafora J.W."/>
            <person name="Grigoriev I.V."/>
            <person name="Hibbett D.S."/>
        </authorList>
    </citation>
    <scope>NUCLEOTIDE SEQUENCE [LARGE SCALE GENOMIC DNA]</scope>
    <source>
        <strain evidence="1 2">3A-2</strain>
    </source>
</reference>
<organism evidence="1 2">
    <name type="scientific">Obba rivulosa</name>
    <dbReference type="NCBI Taxonomy" id="1052685"/>
    <lineage>
        <taxon>Eukaryota</taxon>
        <taxon>Fungi</taxon>
        <taxon>Dikarya</taxon>
        <taxon>Basidiomycota</taxon>
        <taxon>Agaricomycotina</taxon>
        <taxon>Agaricomycetes</taxon>
        <taxon>Polyporales</taxon>
        <taxon>Gelatoporiaceae</taxon>
        <taxon>Obba</taxon>
    </lineage>
</organism>
<dbReference type="OrthoDB" id="2745211at2759"/>
<dbReference type="EMBL" id="KV722386">
    <property type="protein sequence ID" value="OCH91404.1"/>
    <property type="molecule type" value="Genomic_DNA"/>
</dbReference>
<evidence type="ECO:0000313" key="1">
    <source>
        <dbReference type="EMBL" id="OCH91404.1"/>
    </source>
</evidence>
<sequence>MHSIAYAHKIYFEQLHRSKYGMPLWRPKNFSSEVEIGDVGFYHDGGFYSIFNVTRPVDDPTQKYGCPGCEDYQPFQPQDLVTPDELSAGTTFHSKNVVRVKYDAQGGVPTANGGFSFSYKGGKGVILVLPDSATKKEVQNTLHVESYMRQHHEAWHKFAREEYGRNLEREELVLVRGWVKTTRWAVTIFDESDPSGTLNFNVGLPTASDSLELSTSHDHPYVQRIGPKRVSQTTAAGSTSQPSIPAVPKADQTVFLLYYKMKSRAAAEPRDRPGSPNDPNLIEIESVPAPIRIHDPVEDILDYILRNSNADVAIANDDDAATLYTELGIESPEDFSRTLQNTLLSIEVDDGTGLGRLALRPDLPY</sequence>
<name>A0A8E2DMS5_9APHY</name>
<dbReference type="Proteomes" id="UP000250043">
    <property type="component" value="Unassembled WGS sequence"/>
</dbReference>
<dbReference type="AlphaFoldDB" id="A0A8E2DMS5"/>
<keyword evidence="2" id="KW-1185">Reference proteome</keyword>
<accession>A0A8E2DMS5</accession>
<protein>
    <submittedName>
        <fullName evidence="1">Uncharacterized protein</fullName>
    </submittedName>
</protein>
<evidence type="ECO:0000313" key="2">
    <source>
        <dbReference type="Proteomes" id="UP000250043"/>
    </source>
</evidence>
<proteinExistence type="predicted"/>